<name>A0A6P7GFL4_DIAVI</name>
<dbReference type="KEGG" id="dvv:114337532"/>
<evidence type="ECO:0000256" key="2">
    <source>
        <dbReference type="ARBA" id="ARBA00022475"/>
    </source>
</evidence>
<keyword evidence="8" id="KW-0813">Transport</keyword>
<proteinExistence type="inferred from homology"/>
<feature type="transmembrane region" description="Helical" evidence="9">
    <location>
        <begin position="112"/>
        <end position="130"/>
    </location>
</feature>
<dbReference type="InterPro" id="IPR036259">
    <property type="entry name" value="MFS_trans_sf"/>
</dbReference>
<dbReference type="PANTHER" id="PTHR48021:SF1">
    <property type="entry name" value="GH07001P-RELATED"/>
    <property type="match status" value="1"/>
</dbReference>
<keyword evidence="5 9" id="KW-0472">Membrane</keyword>
<feature type="transmembrane region" description="Helical" evidence="9">
    <location>
        <begin position="318"/>
        <end position="335"/>
    </location>
</feature>
<protein>
    <submittedName>
        <fullName evidence="11">Facilitated trehalose transporter Tret1-like</fullName>
    </submittedName>
</protein>
<feature type="transmembrane region" description="Helical" evidence="9">
    <location>
        <begin position="169"/>
        <end position="187"/>
    </location>
</feature>
<keyword evidence="2" id="KW-1003">Cell membrane</keyword>
<dbReference type="Gene3D" id="1.20.1250.20">
    <property type="entry name" value="MFS general substrate transporter like domains"/>
    <property type="match status" value="1"/>
</dbReference>
<keyword evidence="4 9" id="KW-1133">Transmembrane helix</keyword>
<evidence type="ECO:0000313" key="11">
    <source>
        <dbReference type="RefSeq" id="XP_028143798.1"/>
    </source>
</evidence>
<feature type="transmembrane region" description="Helical" evidence="9">
    <location>
        <begin position="449"/>
        <end position="467"/>
    </location>
</feature>
<evidence type="ECO:0000256" key="7">
    <source>
        <dbReference type="ARBA" id="ARBA00024348"/>
    </source>
</evidence>
<dbReference type="PANTHER" id="PTHR48021">
    <property type="match status" value="1"/>
</dbReference>
<dbReference type="InterPro" id="IPR003663">
    <property type="entry name" value="Sugar/inositol_transpt"/>
</dbReference>
<dbReference type="PROSITE" id="PS50850">
    <property type="entry name" value="MFS"/>
    <property type="match status" value="1"/>
</dbReference>
<dbReference type="FunFam" id="1.20.1250.20:FF:000055">
    <property type="entry name" value="Facilitated trehalose transporter Tret1-2 homolog"/>
    <property type="match status" value="1"/>
</dbReference>
<dbReference type="InterPro" id="IPR005829">
    <property type="entry name" value="Sugar_transporter_CS"/>
</dbReference>
<dbReference type="InParanoid" id="A0A6P7GFL4"/>
<dbReference type="CDD" id="cd17358">
    <property type="entry name" value="MFS_GLUT6_8_Class3_like"/>
    <property type="match status" value="1"/>
</dbReference>
<gene>
    <name evidence="11" type="primary">LOC114337532</name>
</gene>
<dbReference type="InterPro" id="IPR020846">
    <property type="entry name" value="MFS_dom"/>
</dbReference>
<feature type="domain" description="Major facilitator superfamily (MFS) profile" evidence="10">
    <location>
        <begin position="37"/>
        <end position="471"/>
    </location>
</feature>
<evidence type="ECO:0000256" key="3">
    <source>
        <dbReference type="ARBA" id="ARBA00022692"/>
    </source>
</evidence>
<evidence type="ECO:0000256" key="6">
    <source>
        <dbReference type="ARBA" id="ARBA00023180"/>
    </source>
</evidence>
<dbReference type="InterPro" id="IPR050549">
    <property type="entry name" value="MFS_Trehalose_Transporter"/>
</dbReference>
<dbReference type="InterPro" id="IPR044775">
    <property type="entry name" value="MFS_ERD6/Tret1-like"/>
</dbReference>
<dbReference type="GO" id="GO:0005886">
    <property type="term" value="C:plasma membrane"/>
    <property type="evidence" value="ECO:0007669"/>
    <property type="project" value="UniProtKB-SubCell"/>
</dbReference>
<dbReference type="FunCoup" id="A0A6P7GFL4">
    <property type="interactions" value="219"/>
</dbReference>
<feature type="transmembrane region" description="Helical" evidence="9">
    <location>
        <begin position="277"/>
        <end position="298"/>
    </location>
</feature>
<evidence type="ECO:0000259" key="10">
    <source>
        <dbReference type="PROSITE" id="PS50850"/>
    </source>
</evidence>
<dbReference type="NCBIfam" id="TIGR00879">
    <property type="entry name" value="SP"/>
    <property type="match status" value="1"/>
</dbReference>
<dbReference type="PRINTS" id="PR00171">
    <property type="entry name" value="SUGRTRNSPORT"/>
</dbReference>
<dbReference type="InterPro" id="IPR005828">
    <property type="entry name" value="MFS_sugar_transport-like"/>
</dbReference>
<keyword evidence="3 9" id="KW-0812">Transmembrane</keyword>
<comment type="subcellular location">
    <subcellularLocation>
        <location evidence="1">Cell membrane</location>
        <topology evidence="1">Multi-pass membrane protein</topology>
    </subcellularLocation>
</comment>
<organism evidence="11">
    <name type="scientific">Diabrotica virgifera virgifera</name>
    <name type="common">western corn rootworm</name>
    <dbReference type="NCBI Taxonomy" id="50390"/>
    <lineage>
        <taxon>Eukaryota</taxon>
        <taxon>Metazoa</taxon>
        <taxon>Ecdysozoa</taxon>
        <taxon>Arthropoda</taxon>
        <taxon>Hexapoda</taxon>
        <taxon>Insecta</taxon>
        <taxon>Pterygota</taxon>
        <taxon>Neoptera</taxon>
        <taxon>Endopterygota</taxon>
        <taxon>Coleoptera</taxon>
        <taxon>Polyphaga</taxon>
        <taxon>Cucujiformia</taxon>
        <taxon>Chrysomeloidea</taxon>
        <taxon>Chrysomelidae</taxon>
        <taxon>Galerucinae</taxon>
        <taxon>Diabroticina</taxon>
        <taxon>Diabroticites</taxon>
        <taxon>Diabrotica</taxon>
    </lineage>
</organism>
<dbReference type="OrthoDB" id="6612291at2759"/>
<comment type="similarity">
    <text evidence="7">Belongs to the major facilitator superfamily. Sugar transporter (TC 2.A.1.1) family. Trehalose transporter subfamily.</text>
</comment>
<feature type="transmembrane region" description="Helical" evidence="9">
    <location>
        <begin position="193"/>
        <end position="213"/>
    </location>
</feature>
<sequence length="486" mass="53690">MNQDRYSLIDNTAHSSIVQESGYESTEPSNDRPAKFRQYLAAFSATLSALAAGTVLAWTSPILNDLEAGKYNNIKLDSNQIGWIGSFVTFGGMAMCIPTGFICDIIGRKKTLLLLCVPYTIGWLLIIFANNVPMLYFGRLITGTAAGACCIAAPLYTSEIAHKTLRGTLSSYFQLMVTVGIFLGYLLGKYLNALYFTIWCACVPFVFVVFFVFQPESPVYLLKRGLFNDAKGVLTILRGSEYKVDEELNEIEGYLKESSQTTISLTETFKQGSVIKAFIISASLMFFQQFSGVNAVILYTTDIFKTSGVHLDPKSASVMVGLFQVLATFAASLVIDKLGRRILLFISALFVTVNLFLLAIFFTLKDRTDISDNIIEKLGFIPVGALCLFIIAYSLGLGPIPWVISSEIFPTEIKSVTSSTAGTVNWFLAFILTRFYLQISNYIGQDSTFYIFGSASMIGIFFVYIFVPETKGKNILEIQAALNNNQ</sequence>
<dbReference type="Pfam" id="PF00083">
    <property type="entry name" value="Sugar_tr"/>
    <property type="match status" value="1"/>
</dbReference>
<feature type="transmembrane region" description="Helical" evidence="9">
    <location>
        <begin position="342"/>
        <end position="363"/>
    </location>
</feature>
<evidence type="ECO:0000256" key="9">
    <source>
        <dbReference type="SAM" id="Phobius"/>
    </source>
</evidence>
<reference evidence="11" key="1">
    <citation type="submission" date="2025-08" db="UniProtKB">
        <authorList>
            <consortium name="RefSeq"/>
        </authorList>
    </citation>
    <scope>IDENTIFICATION</scope>
    <source>
        <tissue evidence="11">Whole insect</tissue>
    </source>
</reference>
<evidence type="ECO:0000256" key="5">
    <source>
        <dbReference type="ARBA" id="ARBA00023136"/>
    </source>
</evidence>
<accession>A0A6P7GFL4</accession>
<feature type="transmembrane region" description="Helical" evidence="9">
    <location>
        <begin position="80"/>
        <end position="103"/>
    </location>
</feature>
<dbReference type="SUPFAM" id="SSF103473">
    <property type="entry name" value="MFS general substrate transporter"/>
    <property type="match status" value="1"/>
</dbReference>
<dbReference type="AlphaFoldDB" id="A0A6P7GFL4"/>
<feature type="transmembrane region" description="Helical" evidence="9">
    <location>
        <begin position="416"/>
        <end position="437"/>
    </location>
</feature>
<evidence type="ECO:0000256" key="4">
    <source>
        <dbReference type="ARBA" id="ARBA00022989"/>
    </source>
</evidence>
<feature type="transmembrane region" description="Helical" evidence="9">
    <location>
        <begin position="136"/>
        <end position="157"/>
    </location>
</feature>
<evidence type="ECO:0000256" key="1">
    <source>
        <dbReference type="ARBA" id="ARBA00004651"/>
    </source>
</evidence>
<keyword evidence="6" id="KW-0325">Glycoprotein</keyword>
<feature type="transmembrane region" description="Helical" evidence="9">
    <location>
        <begin position="39"/>
        <end position="60"/>
    </location>
</feature>
<evidence type="ECO:0000256" key="8">
    <source>
        <dbReference type="RuleBase" id="RU003346"/>
    </source>
</evidence>
<dbReference type="RefSeq" id="XP_028143798.1">
    <property type="nucleotide sequence ID" value="XM_028287997.1"/>
</dbReference>
<dbReference type="GO" id="GO:0051119">
    <property type="term" value="F:sugar transmembrane transporter activity"/>
    <property type="evidence" value="ECO:0007669"/>
    <property type="project" value="InterPro"/>
</dbReference>
<dbReference type="PROSITE" id="PS00216">
    <property type="entry name" value="SUGAR_TRANSPORT_1"/>
    <property type="match status" value="1"/>
</dbReference>
<feature type="transmembrane region" description="Helical" evidence="9">
    <location>
        <begin position="383"/>
        <end position="404"/>
    </location>
</feature>